<evidence type="ECO:0000313" key="3">
    <source>
        <dbReference type="EMBL" id="KAK4225858.1"/>
    </source>
</evidence>
<keyword evidence="4" id="KW-1185">Reference proteome</keyword>
<proteinExistence type="predicted"/>
<dbReference type="AlphaFoldDB" id="A0AAN7GWL7"/>
<sequence length="213" mass="24002">MHNLKTSDIAFLLCTTLSTTSPSKPPNTRGIPPFRLTLSTTYGLRIDVSPTAPSDGLSISLVPPDSPQQPTSKPMMILPRFPDTPPHSPNSSTPIPKLKYLLSPSWQIQASTEYHPSWYAAYLGWLDRAERLEEQEREQKDRREGNEEGERILWMVEGVLLAAWLALQYGVGGVEYRPWFDTAEEEEGQEEGYWLDKSCLSEAVKEVLRNVGV</sequence>
<dbReference type="Proteomes" id="UP001301958">
    <property type="component" value="Unassembled WGS sequence"/>
</dbReference>
<protein>
    <submittedName>
        <fullName evidence="3">Uncharacterized protein</fullName>
    </submittedName>
</protein>
<feature type="signal peptide" evidence="2">
    <location>
        <begin position="1"/>
        <end position="22"/>
    </location>
</feature>
<feature type="region of interest" description="Disordered" evidence="1">
    <location>
        <begin position="53"/>
        <end position="72"/>
    </location>
</feature>
<organism evidence="3 4">
    <name type="scientific">Podospora fimiseda</name>
    <dbReference type="NCBI Taxonomy" id="252190"/>
    <lineage>
        <taxon>Eukaryota</taxon>
        <taxon>Fungi</taxon>
        <taxon>Dikarya</taxon>
        <taxon>Ascomycota</taxon>
        <taxon>Pezizomycotina</taxon>
        <taxon>Sordariomycetes</taxon>
        <taxon>Sordariomycetidae</taxon>
        <taxon>Sordariales</taxon>
        <taxon>Podosporaceae</taxon>
        <taxon>Podospora</taxon>
    </lineage>
</organism>
<evidence type="ECO:0000256" key="1">
    <source>
        <dbReference type="SAM" id="MobiDB-lite"/>
    </source>
</evidence>
<comment type="caution">
    <text evidence="3">The sequence shown here is derived from an EMBL/GenBank/DDBJ whole genome shotgun (WGS) entry which is preliminary data.</text>
</comment>
<dbReference type="EMBL" id="MU865358">
    <property type="protein sequence ID" value="KAK4225858.1"/>
    <property type="molecule type" value="Genomic_DNA"/>
</dbReference>
<name>A0AAN7GWL7_9PEZI</name>
<gene>
    <name evidence="3" type="ORF">QBC38DRAFT_481959</name>
</gene>
<evidence type="ECO:0000256" key="2">
    <source>
        <dbReference type="SAM" id="SignalP"/>
    </source>
</evidence>
<evidence type="ECO:0000313" key="4">
    <source>
        <dbReference type="Proteomes" id="UP001301958"/>
    </source>
</evidence>
<accession>A0AAN7GWL7</accession>
<reference evidence="3" key="1">
    <citation type="journal article" date="2023" name="Mol. Phylogenet. Evol.">
        <title>Genome-scale phylogeny and comparative genomics of the fungal order Sordariales.</title>
        <authorList>
            <person name="Hensen N."/>
            <person name="Bonometti L."/>
            <person name="Westerberg I."/>
            <person name="Brannstrom I.O."/>
            <person name="Guillou S."/>
            <person name="Cros-Aarteil S."/>
            <person name="Calhoun S."/>
            <person name="Haridas S."/>
            <person name="Kuo A."/>
            <person name="Mondo S."/>
            <person name="Pangilinan J."/>
            <person name="Riley R."/>
            <person name="LaButti K."/>
            <person name="Andreopoulos B."/>
            <person name="Lipzen A."/>
            <person name="Chen C."/>
            <person name="Yan M."/>
            <person name="Daum C."/>
            <person name="Ng V."/>
            <person name="Clum A."/>
            <person name="Steindorff A."/>
            <person name="Ohm R.A."/>
            <person name="Martin F."/>
            <person name="Silar P."/>
            <person name="Natvig D.O."/>
            <person name="Lalanne C."/>
            <person name="Gautier V."/>
            <person name="Ament-Velasquez S.L."/>
            <person name="Kruys A."/>
            <person name="Hutchinson M.I."/>
            <person name="Powell A.J."/>
            <person name="Barry K."/>
            <person name="Miller A.N."/>
            <person name="Grigoriev I.V."/>
            <person name="Debuchy R."/>
            <person name="Gladieux P."/>
            <person name="Hiltunen Thoren M."/>
            <person name="Johannesson H."/>
        </authorList>
    </citation>
    <scope>NUCLEOTIDE SEQUENCE</scope>
    <source>
        <strain evidence="3">CBS 990.96</strain>
    </source>
</reference>
<keyword evidence="2" id="KW-0732">Signal</keyword>
<feature type="chain" id="PRO_5042961849" evidence="2">
    <location>
        <begin position="23"/>
        <end position="213"/>
    </location>
</feature>
<reference evidence="3" key="2">
    <citation type="submission" date="2023-05" db="EMBL/GenBank/DDBJ databases">
        <authorList>
            <consortium name="Lawrence Berkeley National Laboratory"/>
            <person name="Steindorff A."/>
            <person name="Hensen N."/>
            <person name="Bonometti L."/>
            <person name="Westerberg I."/>
            <person name="Brannstrom I.O."/>
            <person name="Guillou S."/>
            <person name="Cros-Aarteil S."/>
            <person name="Calhoun S."/>
            <person name="Haridas S."/>
            <person name="Kuo A."/>
            <person name="Mondo S."/>
            <person name="Pangilinan J."/>
            <person name="Riley R."/>
            <person name="Labutti K."/>
            <person name="Andreopoulos B."/>
            <person name="Lipzen A."/>
            <person name="Chen C."/>
            <person name="Yanf M."/>
            <person name="Daum C."/>
            <person name="Ng V."/>
            <person name="Clum A."/>
            <person name="Ohm R."/>
            <person name="Martin F."/>
            <person name="Silar P."/>
            <person name="Natvig D."/>
            <person name="Lalanne C."/>
            <person name="Gautier V."/>
            <person name="Ament-Velasquez S.L."/>
            <person name="Kruys A."/>
            <person name="Hutchinson M.I."/>
            <person name="Powell A.J."/>
            <person name="Barry K."/>
            <person name="Miller A.N."/>
            <person name="Grigoriev I.V."/>
            <person name="Debuchy R."/>
            <person name="Gladieux P."/>
            <person name="Thoren M.H."/>
            <person name="Johannesson H."/>
        </authorList>
    </citation>
    <scope>NUCLEOTIDE SEQUENCE</scope>
    <source>
        <strain evidence="3">CBS 990.96</strain>
    </source>
</reference>